<evidence type="ECO:0000313" key="1">
    <source>
        <dbReference type="EMBL" id="PPK70750.1"/>
    </source>
</evidence>
<dbReference type="EMBL" id="PTIY01000008">
    <property type="protein sequence ID" value="PPK70750.1"/>
    <property type="molecule type" value="Genomic_DNA"/>
</dbReference>
<gene>
    <name evidence="1" type="ORF">B0F88_108105</name>
</gene>
<keyword evidence="2" id="KW-1185">Reference proteome</keyword>
<dbReference type="Proteomes" id="UP000238071">
    <property type="component" value="Unassembled WGS sequence"/>
</dbReference>
<dbReference type="Pfam" id="PF11004">
    <property type="entry name" value="Kdo_hydroxy"/>
    <property type="match status" value="1"/>
</dbReference>
<reference evidence="1 2" key="1">
    <citation type="submission" date="2018-02" db="EMBL/GenBank/DDBJ databases">
        <title>Subsurface microbial communities from deep shales in Ohio and West Virginia, USA.</title>
        <authorList>
            <person name="Wrighton K."/>
        </authorList>
    </citation>
    <scope>NUCLEOTIDE SEQUENCE [LARGE SCALE GENOMIC DNA]</scope>
    <source>
        <strain evidence="1 2">OWC-G53F</strain>
    </source>
</reference>
<evidence type="ECO:0000313" key="2">
    <source>
        <dbReference type="Proteomes" id="UP000238071"/>
    </source>
</evidence>
<dbReference type="InterPro" id="IPR021266">
    <property type="entry name" value="Kdo_hydroxlase"/>
</dbReference>
<protein>
    <submittedName>
        <fullName evidence="1">3-deoxy-D-manno-octulosonic acid hydroxylase-like protein</fullName>
    </submittedName>
</protein>
<comment type="caution">
    <text evidence="1">The sequence shown here is derived from an EMBL/GenBank/DDBJ whole genome shotgun (WGS) entry which is preliminary data.</text>
</comment>
<organism evidence="1 2">
    <name type="scientific">Methylobacter tundripaludum</name>
    <dbReference type="NCBI Taxonomy" id="173365"/>
    <lineage>
        <taxon>Bacteria</taxon>
        <taxon>Pseudomonadati</taxon>
        <taxon>Pseudomonadota</taxon>
        <taxon>Gammaproteobacteria</taxon>
        <taxon>Methylococcales</taxon>
        <taxon>Methylococcaceae</taxon>
        <taxon>Methylobacter</taxon>
    </lineage>
</organism>
<sequence>MPGPVWGSSRLFQWCGITKSRRSVYDHFMLQLHDRMKADLAYQSSANQIDFEFPPGSTWIAFTDQVSHAVMSGQYLLEQTFYLPVTSMLDPSRSPLQILERLSGRKLT</sequence>
<accession>A0A2S6H020</accession>
<name>A0A2S6H020_9GAMM</name>
<dbReference type="AlphaFoldDB" id="A0A2S6H020"/>
<proteinExistence type="predicted"/>